<sequence>MSIPSKPPQTPDLNVGVDFRFTAHGAPSPKVPSAVFTDEDGRPASWGYGAIASNQGGSTGTLVTLFKTWIESIPDFDVTTQSSGSSSRVAGSGSNDYDRTGVSGAGGEPSDSEQSHQQRGISTSHAVDCLGYFLSGLYMHIRETLEDKLSKPKADWDSARIWFLFSYPATWGDSTIYRFQHAVEPTKFHLGRHHVVPFYLKEAQAAMASFFAEEERLDANHNVLVADMGGSTTDVSMFAVDNDDGRRGTLDELSTSDAEYSGSARIDRKVSERLSVEIEHTLAASNNQSFKQMSPEEKLQHTKAESHRLIKETDYIDAKHNFRSGRDSSTIRFAIRVRQQPQRCVPVLTGGLSNNKYVVQQLEARAMKHRIEHVGVPLEPELSVSKGLVWDALATVESASFFLYKTIYHYGIVFSTADGNNNAAEPMIILPRDEIVNIKKTTKTGVVRFPRTGDGQVDLRLVRWVEMEDKGKAHVVGSLTDGTASEQKWKRIPATQSVTRPGKRRADVEITFERRTMAVTLKGDGTAHKRVFNEKWHRGVAHKSISREGSSGLMQLFAPVMGVLGLVIHLITAIVNVGSGESGTEEETGATDANGKDEDPEE</sequence>
<dbReference type="CDD" id="cd10170">
    <property type="entry name" value="ASKHA_NBD_HSP70"/>
    <property type="match status" value="1"/>
</dbReference>
<evidence type="ECO:0000313" key="3">
    <source>
        <dbReference type="Proteomes" id="UP000652219"/>
    </source>
</evidence>
<proteinExistence type="predicted"/>
<feature type="region of interest" description="Disordered" evidence="1">
    <location>
        <begin position="79"/>
        <end position="120"/>
    </location>
</feature>
<gene>
    <name evidence="2" type="ORF">CSOJ01_05669</name>
</gene>
<dbReference type="EMBL" id="WIGN01000073">
    <property type="protein sequence ID" value="KAF6811536.1"/>
    <property type="molecule type" value="Genomic_DNA"/>
</dbReference>
<evidence type="ECO:0000313" key="2">
    <source>
        <dbReference type="EMBL" id="KAF6811536.1"/>
    </source>
</evidence>
<reference evidence="2 3" key="1">
    <citation type="journal article" date="2020" name="Phytopathology">
        <title>Genome Sequence Resources of Colletotrichum truncatum, C. plurivorum, C. musicola, and C. sojae: Four Species Pathogenic to Soybean (Glycine max).</title>
        <authorList>
            <person name="Rogerio F."/>
            <person name="Boufleur T.R."/>
            <person name="Ciampi-Guillardi M."/>
            <person name="Sukno S.A."/>
            <person name="Thon M.R."/>
            <person name="Massola Junior N.S."/>
            <person name="Baroncelli R."/>
        </authorList>
    </citation>
    <scope>NUCLEOTIDE SEQUENCE [LARGE SCALE GENOMIC DNA]</scope>
    <source>
        <strain evidence="2 3">LFN0009</strain>
    </source>
</reference>
<dbReference type="SUPFAM" id="SSF53067">
    <property type="entry name" value="Actin-like ATPase domain"/>
    <property type="match status" value="1"/>
</dbReference>
<comment type="caution">
    <text evidence="2">The sequence shown here is derived from an EMBL/GenBank/DDBJ whole genome shotgun (WGS) entry which is preliminary data.</text>
</comment>
<name>A0A8H6JF98_9PEZI</name>
<dbReference type="Proteomes" id="UP000652219">
    <property type="component" value="Unassembled WGS sequence"/>
</dbReference>
<dbReference type="AlphaFoldDB" id="A0A8H6JF98"/>
<accession>A0A8H6JF98</accession>
<organism evidence="2 3">
    <name type="scientific">Colletotrichum sojae</name>
    <dbReference type="NCBI Taxonomy" id="2175907"/>
    <lineage>
        <taxon>Eukaryota</taxon>
        <taxon>Fungi</taxon>
        <taxon>Dikarya</taxon>
        <taxon>Ascomycota</taxon>
        <taxon>Pezizomycotina</taxon>
        <taxon>Sordariomycetes</taxon>
        <taxon>Hypocreomycetidae</taxon>
        <taxon>Glomerellales</taxon>
        <taxon>Glomerellaceae</taxon>
        <taxon>Colletotrichum</taxon>
        <taxon>Colletotrichum orchidearum species complex</taxon>
    </lineage>
</organism>
<feature type="compositionally biased region" description="Low complexity" evidence="1">
    <location>
        <begin position="82"/>
        <end position="94"/>
    </location>
</feature>
<protein>
    <submittedName>
        <fullName evidence="2">Hsp70 family chaperone</fullName>
    </submittedName>
</protein>
<dbReference type="PANTHER" id="PTHR42749:SF1">
    <property type="entry name" value="CELL SHAPE-DETERMINING PROTEIN MREB"/>
    <property type="match status" value="1"/>
</dbReference>
<dbReference type="InterPro" id="IPR043129">
    <property type="entry name" value="ATPase_NBD"/>
</dbReference>
<dbReference type="Gene3D" id="3.30.420.40">
    <property type="match status" value="2"/>
</dbReference>
<feature type="region of interest" description="Disordered" evidence="1">
    <location>
        <begin position="580"/>
        <end position="602"/>
    </location>
</feature>
<dbReference type="Gene3D" id="3.90.640.10">
    <property type="entry name" value="Actin, Chain A, domain 4"/>
    <property type="match status" value="1"/>
</dbReference>
<keyword evidence="3" id="KW-1185">Reference proteome</keyword>
<evidence type="ECO:0000256" key="1">
    <source>
        <dbReference type="SAM" id="MobiDB-lite"/>
    </source>
</evidence>
<dbReference type="PANTHER" id="PTHR42749">
    <property type="entry name" value="CELL SHAPE-DETERMINING PROTEIN MREB"/>
    <property type="match status" value="1"/>
</dbReference>